<gene>
    <name evidence="1" type="ORF">DRV85_02765</name>
</gene>
<dbReference type="Proteomes" id="UP000253370">
    <property type="component" value="Unassembled WGS sequence"/>
</dbReference>
<sequence>MPRWAMLSLLTLSALAAALGLRLGWMTATLDESAVIDRYAGRYVAAGGDRADCHAEPGAALFERVVVICTPPGRPGARHLWAVAPWGQLLRADTPGTRNADDREASG</sequence>
<keyword evidence="2" id="KW-1185">Reference proteome</keyword>
<name>A0A365UEE0_9RHOB</name>
<comment type="caution">
    <text evidence="1">The sequence shown here is derived from an EMBL/GenBank/DDBJ whole genome shotgun (WGS) entry which is preliminary data.</text>
</comment>
<dbReference type="OrthoDB" id="7874631at2"/>
<protein>
    <submittedName>
        <fullName evidence="1">Uncharacterized protein</fullName>
    </submittedName>
</protein>
<proteinExistence type="predicted"/>
<dbReference type="AlphaFoldDB" id="A0A365UEE0"/>
<organism evidence="1 2">
    <name type="scientific">Rhodosalinus halophilus</name>
    <dbReference type="NCBI Taxonomy" id="2259333"/>
    <lineage>
        <taxon>Bacteria</taxon>
        <taxon>Pseudomonadati</taxon>
        <taxon>Pseudomonadota</taxon>
        <taxon>Alphaproteobacteria</taxon>
        <taxon>Rhodobacterales</taxon>
        <taxon>Paracoccaceae</taxon>
        <taxon>Rhodosalinus</taxon>
    </lineage>
</organism>
<dbReference type="RefSeq" id="WP_113287912.1">
    <property type="nucleotide sequence ID" value="NZ_QNTQ01000002.1"/>
</dbReference>
<accession>A0A365UEE0</accession>
<dbReference type="EMBL" id="QNTQ01000002">
    <property type="protein sequence ID" value="RBI87064.1"/>
    <property type="molecule type" value="Genomic_DNA"/>
</dbReference>
<reference evidence="1 2" key="1">
    <citation type="submission" date="2018-07" db="EMBL/GenBank/DDBJ databases">
        <title>Rhodosalinus sp. strain E84T genomic sequence and assembly.</title>
        <authorList>
            <person name="Liu Z.-W."/>
            <person name="Lu D.-C."/>
        </authorList>
    </citation>
    <scope>NUCLEOTIDE SEQUENCE [LARGE SCALE GENOMIC DNA]</scope>
    <source>
        <strain evidence="1 2">E84</strain>
    </source>
</reference>
<evidence type="ECO:0000313" key="2">
    <source>
        <dbReference type="Proteomes" id="UP000253370"/>
    </source>
</evidence>
<evidence type="ECO:0000313" key="1">
    <source>
        <dbReference type="EMBL" id="RBI87064.1"/>
    </source>
</evidence>